<feature type="compositionally biased region" description="Basic and acidic residues" evidence="1">
    <location>
        <begin position="62"/>
        <end position="78"/>
    </location>
</feature>
<dbReference type="Proteomes" id="UP001595640">
    <property type="component" value="Unassembled WGS sequence"/>
</dbReference>
<dbReference type="RefSeq" id="WP_156817433.1">
    <property type="nucleotide sequence ID" value="NZ_BMXD01000005.1"/>
</dbReference>
<accession>A0ABV7LZC1</accession>
<evidence type="ECO:0000313" key="2">
    <source>
        <dbReference type="EMBL" id="MFC3291640.1"/>
    </source>
</evidence>
<evidence type="ECO:0000313" key="3">
    <source>
        <dbReference type="Proteomes" id="UP001595640"/>
    </source>
</evidence>
<feature type="compositionally biased region" description="Basic and acidic residues" evidence="1">
    <location>
        <begin position="42"/>
        <end position="55"/>
    </location>
</feature>
<feature type="compositionally biased region" description="Basic and acidic residues" evidence="1">
    <location>
        <begin position="85"/>
        <end position="103"/>
    </location>
</feature>
<reference evidence="3" key="1">
    <citation type="journal article" date="2019" name="Int. J. Syst. Evol. Microbiol.">
        <title>The Global Catalogue of Microorganisms (GCM) 10K type strain sequencing project: providing services to taxonomists for standard genome sequencing and annotation.</title>
        <authorList>
            <consortium name="The Broad Institute Genomics Platform"/>
            <consortium name="The Broad Institute Genome Sequencing Center for Infectious Disease"/>
            <person name="Wu L."/>
            <person name="Ma J."/>
        </authorList>
    </citation>
    <scope>NUCLEOTIDE SEQUENCE [LARGE SCALE GENOMIC DNA]</scope>
    <source>
        <strain evidence="3">KCTC 12847</strain>
    </source>
</reference>
<proteinExistence type="predicted"/>
<keyword evidence="3" id="KW-1185">Reference proteome</keyword>
<protein>
    <submittedName>
        <fullName evidence="2">Uncharacterized protein</fullName>
    </submittedName>
</protein>
<sequence length="103" mass="11644">MFVLTGFDAMITVAQAGPEQPSAGFKDDDSSRPGVRRYGPQYDERRYGPEADSRRYGPRSDALPDSRWRRPDAREPARNHVFPSESREPPERSDTGDGSERDT</sequence>
<comment type="caution">
    <text evidence="2">The sequence shown here is derived from an EMBL/GenBank/DDBJ whole genome shotgun (WGS) entry which is preliminary data.</text>
</comment>
<organism evidence="2 3">
    <name type="scientific">Modicisalibacter luteus</name>
    <dbReference type="NCBI Taxonomy" id="453962"/>
    <lineage>
        <taxon>Bacteria</taxon>
        <taxon>Pseudomonadati</taxon>
        <taxon>Pseudomonadota</taxon>
        <taxon>Gammaproteobacteria</taxon>
        <taxon>Oceanospirillales</taxon>
        <taxon>Halomonadaceae</taxon>
        <taxon>Modicisalibacter</taxon>
    </lineage>
</organism>
<evidence type="ECO:0000256" key="1">
    <source>
        <dbReference type="SAM" id="MobiDB-lite"/>
    </source>
</evidence>
<gene>
    <name evidence="2" type="ORF">ACFOEI_06130</name>
</gene>
<feature type="region of interest" description="Disordered" evidence="1">
    <location>
        <begin position="14"/>
        <end position="103"/>
    </location>
</feature>
<dbReference type="EMBL" id="JBHRUH010000011">
    <property type="protein sequence ID" value="MFC3291640.1"/>
    <property type="molecule type" value="Genomic_DNA"/>
</dbReference>
<name>A0ABV7LZC1_9GAMM</name>